<keyword evidence="4" id="KW-0969">Cilium</keyword>
<accession>A0A0D6MII0</accession>
<feature type="repeat" description="TPR" evidence="3">
    <location>
        <begin position="89"/>
        <end position="122"/>
    </location>
</feature>
<dbReference type="PANTHER" id="PTHR44943">
    <property type="entry name" value="CELLULOSE SYNTHASE OPERON PROTEIN C"/>
    <property type="match status" value="1"/>
</dbReference>
<dbReference type="Proteomes" id="UP000032679">
    <property type="component" value="Unassembled WGS sequence"/>
</dbReference>
<evidence type="ECO:0000256" key="2">
    <source>
        <dbReference type="ARBA" id="ARBA00022803"/>
    </source>
</evidence>
<protein>
    <submittedName>
        <fullName evidence="4">Flagellin modification protein FlbA</fullName>
    </submittedName>
</protein>
<dbReference type="Pfam" id="PF13429">
    <property type="entry name" value="TPR_15"/>
    <property type="match status" value="1"/>
</dbReference>
<keyword evidence="4" id="KW-0282">Flagellum</keyword>
<dbReference type="SUPFAM" id="SSF48452">
    <property type="entry name" value="TPR-like"/>
    <property type="match status" value="1"/>
</dbReference>
<dbReference type="PROSITE" id="PS50293">
    <property type="entry name" value="TPR_REGION"/>
    <property type="match status" value="2"/>
</dbReference>
<name>A0A0D6MII0_9PROT</name>
<feature type="repeat" description="TPR" evidence="3">
    <location>
        <begin position="157"/>
        <end position="190"/>
    </location>
</feature>
<dbReference type="OrthoDB" id="9778733at2"/>
<dbReference type="Gene3D" id="1.25.40.10">
    <property type="entry name" value="Tetratricopeptide repeat domain"/>
    <property type="match status" value="1"/>
</dbReference>
<dbReference type="AlphaFoldDB" id="A0A0D6MII0"/>
<keyword evidence="4" id="KW-0966">Cell projection</keyword>
<dbReference type="PROSITE" id="PS50005">
    <property type="entry name" value="TPR"/>
    <property type="match status" value="2"/>
</dbReference>
<dbReference type="STRING" id="1231623.Tasa_009_086"/>
<evidence type="ECO:0000313" key="5">
    <source>
        <dbReference type="Proteomes" id="UP000032679"/>
    </source>
</evidence>
<comment type="caution">
    <text evidence="4">The sequence shown here is derived from an EMBL/GenBank/DDBJ whole genome shotgun (WGS) entry which is preliminary data.</text>
</comment>
<keyword evidence="2 3" id="KW-0802">TPR repeat</keyword>
<gene>
    <name evidence="4" type="ORF">Tasa_009_086</name>
</gene>
<dbReference type="SMART" id="SM00028">
    <property type="entry name" value="TPR"/>
    <property type="match status" value="2"/>
</dbReference>
<dbReference type="SUPFAM" id="SSF53756">
    <property type="entry name" value="UDP-Glycosyltransferase/glycogen phosphorylase"/>
    <property type="match status" value="1"/>
</dbReference>
<dbReference type="Gene3D" id="3.40.50.2000">
    <property type="entry name" value="Glycogen Phosphorylase B"/>
    <property type="match status" value="1"/>
</dbReference>
<keyword evidence="5" id="KW-1185">Reference proteome</keyword>
<dbReference type="PANTHER" id="PTHR44943:SF8">
    <property type="entry name" value="TPR REPEAT-CONTAINING PROTEIN MJ0263"/>
    <property type="match status" value="1"/>
</dbReference>
<dbReference type="InterPro" id="IPR019734">
    <property type="entry name" value="TPR_rpt"/>
</dbReference>
<organism evidence="4 5">
    <name type="scientific">Tanticharoenia sakaeratensis NBRC 103193</name>
    <dbReference type="NCBI Taxonomy" id="1231623"/>
    <lineage>
        <taxon>Bacteria</taxon>
        <taxon>Pseudomonadati</taxon>
        <taxon>Pseudomonadota</taxon>
        <taxon>Alphaproteobacteria</taxon>
        <taxon>Acetobacterales</taxon>
        <taxon>Acetobacteraceae</taxon>
        <taxon>Tanticharoenia</taxon>
    </lineage>
</organism>
<dbReference type="InterPro" id="IPR011990">
    <property type="entry name" value="TPR-like_helical_dom_sf"/>
</dbReference>
<reference evidence="4 5" key="1">
    <citation type="submission" date="2012-10" db="EMBL/GenBank/DDBJ databases">
        <title>Genome sequencing of Tanticharoenia sakaeratensis NBRC 103193.</title>
        <authorList>
            <person name="Azuma Y."/>
            <person name="Hadano H."/>
            <person name="Hirakawa H."/>
            <person name="Matsushita K."/>
        </authorList>
    </citation>
    <scope>NUCLEOTIDE SEQUENCE [LARGE SCALE GENOMIC DNA]</scope>
    <source>
        <strain evidence="4 5">NBRC 103193</strain>
    </source>
</reference>
<keyword evidence="1" id="KW-0677">Repeat</keyword>
<dbReference type="InterPro" id="IPR051685">
    <property type="entry name" value="Ycf3/AcsC/BcsC/TPR_MFPF"/>
</dbReference>
<evidence type="ECO:0000256" key="3">
    <source>
        <dbReference type="PROSITE-ProRule" id="PRU00339"/>
    </source>
</evidence>
<evidence type="ECO:0000313" key="4">
    <source>
        <dbReference type="EMBL" id="GAN53291.1"/>
    </source>
</evidence>
<proteinExistence type="predicted"/>
<dbReference type="EMBL" id="BALE01000009">
    <property type="protein sequence ID" value="GAN53291.1"/>
    <property type="molecule type" value="Genomic_DNA"/>
</dbReference>
<dbReference type="RefSeq" id="WP_084712025.1">
    <property type="nucleotide sequence ID" value="NZ_BALE01000009.1"/>
</dbReference>
<sequence length="510" mass="57226">MTIADISPDAYNPKGLSKEQLQARLQDARNAFQHNDLVRVAELVTEIAAERPLAQHPIEILLDDAIATFRRADILPVIERCQALAPQDARLWDTMGNVLTQLGRHRDALNALEKALEIRPGNHNTRTLMTVALFEAGRDLEAIAITRALAQENPDGHGIWSNLASMLVARGEFDEALMQYQRAIRLKPDDARIRLNYSIGLLKAGRFTQGWAEHEWRMRLPGHTDLPGDRLLPNITSTLDLRGKRVLVTQEEGLGDTLMYLRYLAPLARRGAIVRVWGAETLDRLTSRVKGVAETQVGGTLPPYDYHCPFISLPRAFAGTDTPFGDPVPYITADRALSARWARRLAPDRNLRVGIVWAGAPRPENTGAYMVDRRRSMSLSMLAPLTRVRGVTLYSLQKGDAARQLATFPGYVVDLMDEVRHMDDTAALIDNLDVVVSVDTSVVHLAGGMGCDVILMDRVNNCWRWLHGRDDSPWYPQMRIIRQTRHQVWDDVVRRVCADLRARVSARQAA</sequence>
<evidence type="ECO:0000256" key="1">
    <source>
        <dbReference type="ARBA" id="ARBA00022737"/>
    </source>
</evidence>